<proteinExistence type="predicted"/>
<dbReference type="AlphaFoldDB" id="A0A1B7NNV3"/>
<dbReference type="PANTHER" id="PTHR10476">
    <property type="entry name" value="CHARGED MULTIVESICULAR BODY PROTEIN"/>
    <property type="match status" value="1"/>
</dbReference>
<dbReference type="InterPro" id="IPR005024">
    <property type="entry name" value="Snf7_fam"/>
</dbReference>
<comment type="caution">
    <text evidence="2">The sequence shown here is derived from an EMBL/GenBank/DDBJ whole genome shotgun (WGS) entry which is preliminary data.</text>
</comment>
<dbReference type="OrthoDB" id="10266568at2759"/>
<reference evidence="2 3" key="1">
    <citation type="submission" date="2015-07" db="EMBL/GenBank/DDBJ databases">
        <title>Emmonsia species relationships and genome sequence.</title>
        <authorList>
            <person name="Cuomo C.A."/>
            <person name="Schwartz I.S."/>
            <person name="Kenyon C."/>
            <person name="de Hoog G.S."/>
            <person name="Govender N.P."/>
            <person name="Botha A."/>
            <person name="Moreno L."/>
            <person name="de Vries M."/>
            <person name="Munoz J.F."/>
            <person name="Stielow J.B."/>
        </authorList>
    </citation>
    <scope>NUCLEOTIDE SEQUENCE [LARGE SCALE GENOMIC DNA]</scope>
    <source>
        <strain evidence="2 3">CBS 136260</strain>
    </source>
</reference>
<dbReference type="STRING" id="1658172.A0A1B7NNV3"/>
<evidence type="ECO:0008006" key="4">
    <source>
        <dbReference type="Google" id="ProtNLM"/>
    </source>
</evidence>
<accession>A0A1B7NNV3</accession>
<organism evidence="2 3">
    <name type="scientific">Emergomyces africanus</name>
    <dbReference type="NCBI Taxonomy" id="1955775"/>
    <lineage>
        <taxon>Eukaryota</taxon>
        <taxon>Fungi</taxon>
        <taxon>Dikarya</taxon>
        <taxon>Ascomycota</taxon>
        <taxon>Pezizomycotina</taxon>
        <taxon>Eurotiomycetes</taxon>
        <taxon>Eurotiomycetidae</taxon>
        <taxon>Onygenales</taxon>
        <taxon>Ajellomycetaceae</taxon>
        <taxon>Emergomyces</taxon>
    </lineage>
</organism>
<evidence type="ECO:0000313" key="2">
    <source>
        <dbReference type="EMBL" id="OAX78491.1"/>
    </source>
</evidence>
<gene>
    <name evidence="2" type="ORF">ACJ72_07203</name>
</gene>
<dbReference type="Gene3D" id="6.10.250.440">
    <property type="match status" value="1"/>
</dbReference>
<feature type="compositionally biased region" description="Basic and acidic residues" evidence="1">
    <location>
        <begin position="184"/>
        <end position="209"/>
    </location>
</feature>
<evidence type="ECO:0000313" key="3">
    <source>
        <dbReference type="Proteomes" id="UP000091918"/>
    </source>
</evidence>
<dbReference type="EMBL" id="LGUA01001486">
    <property type="protein sequence ID" value="OAX78491.1"/>
    <property type="molecule type" value="Genomic_DNA"/>
</dbReference>
<feature type="region of interest" description="Disordered" evidence="1">
    <location>
        <begin position="21"/>
        <end position="40"/>
    </location>
</feature>
<sequence length="209" mass="23118">MAPADPLMKALMEVKMLASRSRKEADKANKTRLAEENKASRAMKNREFQIAQIHSQSAVREHHRYVSLRSEAAEAEVLVNDLKAAYSTRERARSLAYASKALEGASRTINLERVLVTANSFLERSQDFKIASSAIRDVSQGVQEQSLGGEGKEEVERLMQKLADEAGVDMREHLEANAAPEGEVGVREGAGKQKEEEDGLDARLRALRA</sequence>
<protein>
    <recommendedName>
        <fullName evidence="4">SNF7 family protein Fti1/Did2</fullName>
    </recommendedName>
</protein>
<dbReference type="GO" id="GO:0007034">
    <property type="term" value="P:vacuolar transport"/>
    <property type="evidence" value="ECO:0007669"/>
    <property type="project" value="InterPro"/>
</dbReference>
<evidence type="ECO:0000256" key="1">
    <source>
        <dbReference type="SAM" id="MobiDB-lite"/>
    </source>
</evidence>
<keyword evidence="3" id="KW-1185">Reference proteome</keyword>
<dbReference type="Proteomes" id="UP000091918">
    <property type="component" value="Unassembled WGS sequence"/>
</dbReference>
<feature type="region of interest" description="Disordered" evidence="1">
    <location>
        <begin position="170"/>
        <end position="209"/>
    </location>
</feature>
<name>A0A1B7NNV3_9EURO</name>